<organism evidence="2 3">
    <name type="scientific">Lishizhenia tianjinensis</name>
    <dbReference type="NCBI Taxonomy" id="477690"/>
    <lineage>
        <taxon>Bacteria</taxon>
        <taxon>Pseudomonadati</taxon>
        <taxon>Bacteroidota</taxon>
        <taxon>Flavobacteriia</taxon>
        <taxon>Flavobacteriales</taxon>
        <taxon>Crocinitomicaceae</taxon>
        <taxon>Lishizhenia</taxon>
    </lineage>
</organism>
<dbReference type="EMBL" id="FPAS01000001">
    <property type="protein sequence ID" value="SFT42050.1"/>
    <property type="molecule type" value="Genomic_DNA"/>
</dbReference>
<name>A0A1I6XUN4_9FLAO</name>
<feature type="domain" description="DUF8192" evidence="1">
    <location>
        <begin position="43"/>
        <end position="139"/>
    </location>
</feature>
<dbReference type="Pfam" id="PF26612">
    <property type="entry name" value="DUF8192"/>
    <property type="match status" value="1"/>
</dbReference>
<reference evidence="2 3" key="1">
    <citation type="submission" date="2016-10" db="EMBL/GenBank/DDBJ databases">
        <authorList>
            <person name="de Groot N.N."/>
        </authorList>
    </citation>
    <scope>NUCLEOTIDE SEQUENCE [LARGE SCALE GENOMIC DNA]</scope>
    <source>
        <strain evidence="2 3">CGMCC 1.7005</strain>
    </source>
</reference>
<evidence type="ECO:0000259" key="1">
    <source>
        <dbReference type="Pfam" id="PF26612"/>
    </source>
</evidence>
<protein>
    <recommendedName>
        <fullName evidence="1">DUF8192 domain-containing protein</fullName>
    </recommendedName>
</protein>
<gene>
    <name evidence="2" type="ORF">SAMN05216474_0463</name>
</gene>
<dbReference type="Proteomes" id="UP000236454">
    <property type="component" value="Unassembled WGS sequence"/>
</dbReference>
<evidence type="ECO:0000313" key="2">
    <source>
        <dbReference type="EMBL" id="SFT42050.1"/>
    </source>
</evidence>
<dbReference type="STRING" id="477690.SAMN05216474_0463"/>
<keyword evidence="3" id="KW-1185">Reference proteome</keyword>
<sequence length="151" mass="17226">MLEGLNFKSTTLRMKHLLITLLLFPFGILAQYKLDSIGLNDDILLNTHEVLYLKELLSKHDSVPTLENQRIHFAANNWGAKHLSKSAFFNTYCKPRTEAELSMSLVVLVLTPEEREELKVDVMIVAWSKITPVGRARKKFIANIKNSTSEN</sequence>
<dbReference type="AlphaFoldDB" id="A0A1I6XUN4"/>
<proteinExistence type="predicted"/>
<accession>A0A1I6XUN4</accession>
<evidence type="ECO:0000313" key="3">
    <source>
        <dbReference type="Proteomes" id="UP000236454"/>
    </source>
</evidence>
<dbReference type="InterPro" id="IPR058505">
    <property type="entry name" value="DUF8192"/>
</dbReference>